<dbReference type="AlphaFoldDB" id="C7QKE4"/>
<dbReference type="InParanoid" id="C7QKE4"/>
<dbReference type="Pfam" id="PF08608">
    <property type="entry name" value="Wyosine_form"/>
    <property type="match status" value="1"/>
</dbReference>
<dbReference type="GO" id="GO:0046872">
    <property type="term" value="F:metal ion binding"/>
    <property type="evidence" value="ECO:0007669"/>
    <property type="project" value="InterPro"/>
</dbReference>
<evidence type="ECO:0000259" key="2">
    <source>
        <dbReference type="Pfam" id="PF11716"/>
    </source>
</evidence>
<dbReference type="eggNOG" id="ENOG502Z7S3">
    <property type="taxonomic scope" value="Bacteria"/>
</dbReference>
<dbReference type="InterPro" id="IPR024344">
    <property type="entry name" value="MDMPI_metal-binding"/>
</dbReference>
<evidence type="ECO:0000259" key="1">
    <source>
        <dbReference type="Pfam" id="PF08608"/>
    </source>
</evidence>
<dbReference type="KEGG" id="cai:Caci_6364"/>
<accession>C7QKE4</accession>
<evidence type="ECO:0000313" key="3">
    <source>
        <dbReference type="EMBL" id="ACU75218.1"/>
    </source>
</evidence>
<dbReference type="RefSeq" id="WP_015794947.1">
    <property type="nucleotide sequence ID" value="NC_013131.1"/>
</dbReference>
<name>C7QKE4_CATAD</name>
<feature type="domain" description="tRNA wybutosine-synthesis" evidence="1">
    <location>
        <begin position="169"/>
        <end position="214"/>
    </location>
</feature>
<keyword evidence="4" id="KW-1185">Reference proteome</keyword>
<dbReference type="EMBL" id="CP001700">
    <property type="protein sequence ID" value="ACU75218.1"/>
    <property type="molecule type" value="Genomic_DNA"/>
</dbReference>
<dbReference type="InterPro" id="IPR013917">
    <property type="entry name" value="tRNA_wybutosine-synth"/>
</dbReference>
<feature type="domain" description="Mycothiol-dependent maleylpyruvate isomerase metal-binding" evidence="2">
    <location>
        <begin position="18"/>
        <end position="131"/>
    </location>
</feature>
<dbReference type="SUPFAM" id="SSF109854">
    <property type="entry name" value="DinB/YfiT-like putative metalloenzymes"/>
    <property type="match status" value="1"/>
</dbReference>
<gene>
    <name evidence="3" type="ordered locus">Caci_6364</name>
</gene>
<evidence type="ECO:0000313" key="4">
    <source>
        <dbReference type="Proteomes" id="UP000000851"/>
    </source>
</evidence>
<organism evidence="3 4">
    <name type="scientific">Catenulispora acidiphila (strain DSM 44928 / JCM 14897 / NBRC 102108 / NRRL B-24433 / ID139908)</name>
    <dbReference type="NCBI Taxonomy" id="479433"/>
    <lineage>
        <taxon>Bacteria</taxon>
        <taxon>Bacillati</taxon>
        <taxon>Actinomycetota</taxon>
        <taxon>Actinomycetes</taxon>
        <taxon>Catenulisporales</taxon>
        <taxon>Catenulisporaceae</taxon>
        <taxon>Catenulispora</taxon>
    </lineage>
</organism>
<proteinExistence type="predicted"/>
<protein>
    <submittedName>
        <fullName evidence="3">Wyosine base formation domain protein</fullName>
    </submittedName>
</protein>
<dbReference type="Pfam" id="PF11716">
    <property type="entry name" value="MDMPI_N"/>
    <property type="match status" value="1"/>
</dbReference>
<dbReference type="NCBIfam" id="TIGR03083">
    <property type="entry name" value="maleylpyruvate isomerase family mycothiol-dependent enzyme"/>
    <property type="match status" value="1"/>
</dbReference>
<sequence>MVSSVYADLISEGEELEALVPLDERWYSQTPAPGWTVGRQIDHMAEVAAMARSAAMPRPIAGANGSPRRPLELVDGPEQTVRRWRTEREAAARALSEADQDRDLPWMRGTGRPSLIGAALAMEMFGHGQDIVDTVGEKRTHTDRIGHVVWFGARTRDFGYRAHGFEAPDKPFRFEITAPSGNLWAFGPEDAEQRVIAPAVDFCLLVTCRRHRDDVDVKAIGREAERWLGIAQCYPGPAGAGRSAGQFGGR</sequence>
<dbReference type="InterPro" id="IPR034660">
    <property type="entry name" value="DinB/YfiT-like"/>
</dbReference>
<dbReference type="InterPro" id="IPR017517">
    <property type="entry name" value="Maleyloyr_isom"/>
</dbReference>
<dbReference type="STRING" id="479433.Caci_6364"/>
<reference evidence="3 4" key="1">
    <citation type="journal article" date="2009" name="Stand. Genomic Sci.">
        <title>Complete genome sequence of Catenulispora acidiphila type strain (ID 139908).</title>
        <authorList>
            <person name="Copeland A."/>
            <person name="Lapidus A."/>
            <person name="Glavina Del Rio T."/>
            <person name="Nolan M."/>
            <person name="Lucas S."/>
            <person name="Chen F."/>
            <person name="Tice H."/>
            <person name="Cheng J.F."/>
            <person name="Bruce D."/>
            <person name="Goodwin L."/>
            <person name="Pitluck S."/>
            <person name="Mikhailova N."/>
            <person name="Pati A."/>
            <person name="Ivanova N."/>
            <person name="Mavromatis K."/>
            <person name="Chen A."/>
            <person name="Palaniappan K."/>
            <person name="Chain P."/>
            <person name="Land M."/>
            <person name="Hauser L."/>
            <person name="Chang Y.J."/>
            <person name="Jeffries C.D."/>
            <person name="Chertkov O."/>
            <person name="Brettin T."/>
            <person name="Detter J.C."/>
            <person name="Han C."/>
            <person name="Ali Z."/>
            <person name="Tindall B.J."/>
            <person name="Goker M."/>
            <person name="Bristow J."/>
            <person name="Eisen J.A."/>
            <person name="Markowitz V."/>
            <person name="Hugenholtz P."/>
            <person name="Kyrpides N.C."/>
            <person name="Klenk H.P."/>
        </authorList>
    </citation>
    <scope>NUCLEOTIDE SEQUENCE [LARGE SCALE GENOMIC DNA]</scope>
    <source>
        <strain evidence="4">DSM 44928 / JCM 14897 / NBRC 102108 / NRRL B-24433 / ID139908</strain>
    </source>
</reference>
<dbReference type="Proteomes" id="UP000000851">
    <property type="component" value="Chromosome"/>
</dbReference>
<dbReference type="HOGENOM" id="CLU_067335_0_0_11"/>